<comment type="caution">
    <text evidence="2">The sequence shown here is derived from an EMBL/GenBank/DDBJ whole genome shotgun (WGS) entry which is preliminary data.</text>
</comment>
<accession>A0ABQ1VL79</accession>
<dbReference type="CDD" id="cd01324">
    <property type="entry name" value="cbb3_Oxidase_CcoQ"/>
    <property type="match status" value="1"/>
</dbReference>
<name>A0ABQ1VL79_9RHOB</name>
<organism evidence="2 3">
    <name type="scientific">Paracoccus acridae</name>
    <dbReference type="NCBI Taxonomy" id="1795310"/>
    <lineage>
        <taxon>Bacteria</taxon>
        <taxon>Pseudomonadati</taxon>
        <taxon>Pseudomonadota</taxon>
        <taxon>Alphaproteobacteria</taxon>
        <taxon>Rhodobacterales</taxon>
        <taxon>Paracoccaceae</taxon>
        <taxon>Paracoccus</taxon>
    </lineage>
</organism>
<evidence type="ECO:0000256" key="1">
    <source>
        <dbReference type="SAM" id="Phobius"/>
    </source>
</evidence>
<keyword evidence="3" id="KW-1185">Reference proteome</keyword>
<dbReference type="RefSeq" id="WP_188716547.1">
    <property type="nucleotide sequence ID" value="NZ_BMIV01000017.1"/>
</dbReference>
<protein>
    <submittedName>
        <fullName evidence="2">Uncharacterized protein</fullName>
    </submittedName>
</protein>
<dbReference type="EMBL" id="BMIV01000017">
    <property type="protein sequence ID" value="GGF77773.1"/>
    <property type="molecule type" value="Genomic_DNA"/>
</dbReference>
<proteinExistence type="predicted"/>
<keyword evidence="1" id="KW-0472">Membrane</keyword>
<dbReference type="InterPro" id="IPR008621">
    <property type="entry name" value="Cbb3-typ_cyt_oxidase_comp"/>
</dbReference>
<sequence>MEIDHYTLVAFAKTFGLFYLMVMAGLATLYALWPSNGKRFDRAAKSVLDDEEGPCR</sequence>
<feature type="transmembrane region" description="Helical" evidence="1">
    <location>
        <begin position="6"/>
        <end position="33"/>
    </location>
</feature>
<evidence type="ECO:0000313" key="2">
    <source>
        <dbReference type="EMBL" id="GGF77773.1"/>
    </source>
</evidence>
<keyword evidence="1" id="KW-1133">Transmembrane helix</keyword>
<dbReference type="Proteomes" id="UP000640509">
    <property type="component" value="Unassembled WGS sequence"/>
</dbReference>
<dbReference type="Pfam" id="PF05545">
    <property type="entry name" value="FixQ"/>
    <property type="match status" value="1"/>
</dbReference>
<keyword evidence="1" id="KW-0812">Transmembrane</keyword>
<reference evidence="3" key="1">
    <citation type="journal article" date="2019" name="Int. J. Syst. Evol. Microbiol.">
        <title>The Global Catalogue of Microorganisms (GCM) 10K type strain sequencing project: providing services to taxonomists for standard genome sequencing and annotation.</title>
        <authorList>
            <consortium name="The Broad Institute Genomics Platform"/>
            <consortium name="The Broad Institute Genome Sequencing Center for Infectious Disease"/>
            <person name="Wu L."/>
            <person name="Ma J."/>
        </authorList>
    </citation>
    <scope>NUCLEOTIDE SEQUENCE [LARGE SCALE GENOMIC DNA]</scope>
    <source>
        <strain evidence="3">CGMCC 1.15419</strain>
    </source>
</reference>
<gene>
    <name evidence="2" type="ORF">GCM10011402_33020</name>
</gene>
<evidence type="ECO:0000313" key="3">
    <source>
        <dbReference type="Proteomes" id="UP000640509"/>
    </source>
</evidence>